<evidence type="ECO:0000259" key="2">
    <source>
        <dbReference type="Pfam" id="PF13400"/>
    </source>
</evidence>
<dbReference type="EMBL" id="FXAY01000003">
    <property type="protein sequence ID" value="SMG35086.1"/>
    <property type="molecule type" value="Genomic_DNA"/>
</dbReference>
<evidence type="ECO:0000256" key="1">
    <source>
        <dbReference type="SAM" id="Phobius"/>
    </source>
</evidence>
<name>A0A1X7K3A2_9MICO</name>
<gene>
    <name evidence="3" type="ORF">SAMN06296010_2015</name>
</gene>
<organism evidence="3 4">
    <name type="scientific">Agreia pratensis</name>
    <dbReference type="NCBI Taxonomy" id="150121"/>
    <lineage>
        <taxon>Bacteria</taxon>
        <taxon>Bacillati</taxon>
        <taxon>Actinomycetota</taxon>
        <taxon>Actinomycetes</taxon>
        <taxon>Micrococcales</taxon>
        <taxon>Microbacteriaceae</taxon>
        <taxon>Agreia</taxon>
    </lineage>
</organism>
<protein>
    <submittedName>
        <fullName evidence="3">Putative Flp pilus-assembly TadE/G-like</fullName>
    </submittedName>
</protein>
<keyword evidence="1" id="KW-0812">Transmembrane</keyword>
<proteinExistence type="predicted"/>
<dbReference type="InterPro" id="IPR028087">
    <property type="entry name" value="Tad_N"/>
</dbReference>
<evidence type="ECO:0000313" key="3">
    <source>
        <dbReference type="EMBL" id="SMG35086.1"/>
    </source>
</evidence>
<feature type="transmembrane region" description="Helical" evidence="1">
    <location>
        <begin position="22"/>
        <end position="47"/>
    </location>
</feature>
<feature type="domain" description="Putative Flp pilus-assembly TadG-like N-terminal" evidence="2">
    <location>
        <begin position="19"/>
        <end position="64"/>
    </location>
</feature>
<sequence>MARLVRATAATARLRSDEGSTLLLTIFYAALALLVVLVVVAASSLYLERTRLFTMADGAALAGAESFSLDDIEFVDSAVVPRLDPAAVDAAVDDYLANAPSSASFDGLTVIEATTADGRSATVTLSASWRPAVLSLIVPNGFPIEVTSVARSTFR</sequence>
<keyword evidence="4" id="KW-1185">Reference proteome</keyword>
<dbReference type="AlphaFoldDB" id="A0A1X7K3A2"/>
<reference evidence="4" key="1">
    <citation type="submission" date="2017-04" db="EMBL/GenBank/DDBJ databases">
        <authorList>
            <person name="Varghese N."/>
            <person name="Submissions S."/>
        </authorList>
    </citation>
    <scope>NUCLEOTIDE SEQUENCE [LARGE SCALE GENOMIC DNA]</scope>
    <source>
        <strain evidence="4">VKM Ac-2510</strain>
    </source>
</reference>
<dbReference type="Proteomes" id="UP000193244">
    <property type="component" value="Unassembled WGS sequence"/>
</dbReference>
<dbReference type="STRING" id="150121.SAMN06296010_2015"/>
<accession>A0A1X7K3A2</accession>
<dbReference type="RefSeq" id="WP_085485584.1">
    <property type="nucleotide sequence ID" value="NZ_FXAY01000003.1"/>
</dbReference>
<evidence type="ECO:0000313" key="4">
    <source>
        <dbReference type="Proteomes" id="UP000193244"/>
    </source>
</evidence>
<keyword evidence="1" id="KW-0472">Membrane</keyword>
<keyword evidence="1" id="KW-1133">Transmembrane helix</keyword>
<dbReference type="Pfam" id="PF13400">
    <property type="entry name" value="Tad"/>
    <property type="match status" value="1"/>
</dbReference>